<comment type="caution">
    <text evidence="3">The sequence shown here is derived from an EMBL/GenBank/DDBJ whole genome shotgun (WGS) entry which is preliminary data.</text>
</comment>
<evidence type="ECO:0000313" key="4">
    <source>
        <dbReference type="Proteomes" id="UP000546324"/>
    </source>
</evidence>
<dbReference type="Pfam" id="PF20434">
    <property type="entry name" value="BD-FAE"/>
    <property type="match status" value="1"/>
</dbReference>
<dbReference type="SUPFAM" id="SSF53474">
    <property type="entry name" value="alpha/beta-Hydrolases"/>
    <property type="match status" value="1"/>
</dbReference>
<evidence type="ECO:0000256" key="1">
    <source>
        <dbReference type="ARBA" id="ARBA00022801"/>
    </source>
</evidence>
<accession>A0A7X0FXL8</accession>
<dbReference type="EMBL" id="JACHMQ010000001">
    <property type="protein sequence ID" value="MBB6395633.1"/>
    <property type="molecule type" value="Genomic_DNA"/>
</dbReference>
<name>A0A7X0FXL8_9ACTN</name>
<gene>
    <name evidence="3" type="ORF">BKA00_002547</name>
</gene>
<dbReference type="InterPro" id="IPR050300">
    <property type="entry name" value="GDXG_lipolytic_enzyme"/>
</dbReference>
<dbReference type="Proteomes" id="UP000546324">
    <property type="component" value="Unassembled WGS sequence"/>
</dbReference>
<dbReference type="PANTHER" id="PTHR48081:SF13">
    <property type="entry name" value="ALPHA_BETA HYDROLASE"/>
    <property type="match status" value="1"/>
</dbReference>
<feature type="domain" description="BD-FAE-like" evidence="2">
    <location>
        <begin position="22"/>
        <end position="218"/>
    </location>
</feature>
<organism evidence="3 4">
    <name type="scientific">Actinomadura coerulea</name>
    <dbReference type="NCBI Taxonomy" id="46159"/>
    <lineage>
        <taxon>Bacteria</taxon>
        <taxon>Bacillati</taxon>
        <taxon>Actinomycetota</taxon>
        <taxon>Actinomycetes</taxon>
        <taxon>Streptosporangiales</taxon>
        <taxon>Thermomonosporaceae</taxon>
        <taxon>Actinomadura</taxon>
    </lineage>
</organism>
<dbReference type="InterPro" id="IPR029058">
    <property type="entry name" value="AB_hydrolase_fold"/>
</dbReference>
<evidence type="ECO:0000313" key="3">
    <source>
        <dbReference type="EMBL" id="MBB6395633.1"/>
    </source>
</evidence>
<evidence type="ECO:0000259" key="2">
    <source>
        <dbReference type="Pfam" id="PF20434"/>
    </source>
</evidence>
<dbReference type="GO" id="GO:0016787">
    <property type="term" value="F:hydrolase activity"/>
    <property type="evidence" value="ECO:0007669"/>
    <property type="project" value="UniProtKB-KW"/>
</dbReference>
<keyword evidence="4" id="KW-1185">Reference proteome</keyword>
<dbReference type="InterPro" id="IPR049492">
    <property type="entry name" value="BD-FAE-like_dom"/>
</dbReference>
<dbReference type="Gene3D" id="3.40.50.1820">
    <property type="entry name" value="alpha/beta hydrolase"/>
    <property type="match status" value="1"/>
</dbReference>
<protein>
    <submittedName>
        <fullName evidence="3">Acetyl esterase/lipase</fullName>
    </submittedName>
</protein>
<reference evidence="3 4" key="1">
    <citation type="submission" date="2020-08" db="EMBL/GenBank/DDBJ databases">
        <title>Sequencing the genomes of 1000 actinobacteria strains.</title>
        <authorList>
            <person name="Klenk H.-P."/>
        </authorList>
    </citation>
    <scope>NUCLEOTIDE SEQUENCE [LARGE SCALE GENOMIC DNA]</scope>
    <source>
        <strain evidence="3 4">DSM 43675</strain>
    </source>
</reference>
<sequence>MSVRVVEGVEYAAEAGFRPLLLDLYLPSASPGVASPVVLFVHGGGWRRGTRRDFGHEFAGWRPSPFERIAEAGFAVASVDYRLSGEARYPAQLHDVRAAVAWLGGHGGEHGFDGSRIVAWGESAGAHLAALAALTGPGIGTVVGWYGVYDLAAMPDPDDPGSRESRLLGAPVGDVPDLAAEASPIAHVHAGAPPFQLWHGTADRFVPMAQSERMAAALDAAGVPVELRRVEGADHVWRGVPDVAAVFAASLDFARGALM</sequence>
<keyword evidence="1" id="KW-0378">Hydrolase</keyword>
<dbReference type="AlphaFoldDB" id="A0A7X0FXL8"/>
<proteinExistence type="predicted"/>
<dbReference type="RefSeq" id="WP_221493131.1">
    <property type="nucleotide sequence ID" value="NZ_JACHMQ010000001.1"/>
</dbReference>
<dbReference type="PANTHER" id="PTHR48081">
    <property type="entry name" value="AB HYDROLASE SUPERFAMILY PROTEIN C4A8.06C"/>
    <property type="match status" value="1"/>
</dbReference>